<feature type="region of interest" description="Disordered" evidence="8">
    <location>
        <begin position="88"/>
        <end position="112"/>
    </location>
</feature>
<feature type="transmembrane region" description="Helical" evidence="9">
    <location>
        <begin position="653"/>
        <end position="674"/>
    </location>
</feature>
<feature type="domain" description="Sodium/calcium exchanger membrane region" evidence="10">
    <location>
        <begin position="559"/>
        <end position="699"/>
    </location>
</feature>
<feature type="region of interest" description="Disordered" evidence="8">
    <location>
        <begin position="1"/>
        <end position="32"/>
    </location>
</feature>
<evidence type="ECO:0000256" key="3">
    <source>
        <dbReference type="ARBA" id="ARBA00022448"/>
    </source>
</evidence>
<feature type="transmembrane region" description="Helical" evidence="9">
    <location>
        <begin position="216"/>
        <end position="239"/>
    </location>
</feature>
<feature type="compositionally biased region" description="Polar residues" evidence="8">
    <location>
        <begin position="372"/>
        <end position="400"/>
    </location>
</feature>
<evidence type="ECO:0000313" key="12">
    <source>
        <dbReference type="Proteomes" id="UP000292702"/>
    </source>
</evidence>
<dbReference type="AlphaFoldDB" id="A0A4R0S0F4"/>
<keyword evidence="3" id="KW-0813">Transport</keyword>
<dbReference type="GO" id="GO:0006874">
    <property type="term" value="P:intracellular calcium ion homeostasis"/>
    <property type="evidence" value="ECO:0007669"/>
    <property type="project" value="TreeGrafter"/>
</dbReference>
<evidence type="ECO:0000256" key="6">
    <source>
        <dbReference type="ARBA" id="ARBA00023065"/>
    </source>
</evidence>
<feature type="transmembrane region" description="Helical" evidence="9">
    <location>
        <begin position="624"/>
        <end position="647"/>
    </location>
</feature>
<name>A0A4R0S0F4_9APHY</name>
<dbReference type="Pfam" id="PF01699">
    <property type="entry name" value="Na_Ca_ex"/>
    <property type="match status" value="2"/>
</dbReference>
<feature type="transmembrane region" description="Helical" evidence="9">
    <location>
        <begin position="591"/>
        <end position="612"/>
    </location>
</feature>
<evidence type="ECO:0000256" key="8">
    <source>
        <dbReference type="SAM" id="MobiDB-lite"/>
    </source>
</evidence>
<feature type="transmembrane region" description="Helical" evidence="9">
    <location>
        <begin position="149"/>
        <end position="165"/>
    </location>
</feature>
<dbReference type="Proteomes" id="UP000292702">
    <property type="component" value="Unassembled WGS sequence"/>
</dbReference>
<evidence type="ECO:0000256" key="4">
    <source>
        <dbReference type="ARBA" id="ARBA00022692"/>
    </source>
</evidence>
<dbReference type="STRING" id="92696.A0A4R0S0F4"/>
<comment type="similarity">
    <text evidence="2">Belongs to the Ca(2+):cation antiporter (CaCA) (TC 2.A.19) family.</text>
</comment>
<protein>
    <recommendedName>
        <fullName evidence="10">Sodium/calcium exchanger membrane region domain-containing protein</fullName>
    </recommendedName>
</protein>
<dbReference type="GO" id="GO:0000329">
    <property type="term" value="C:fungal-type vacuole membrane"/>
    <property type="evidence" value="ECO:0007669"/>
    <property type="project" value="TreeGrafter"/>
</dbReference>
<dbReference type="EMBL" id="RWJN01000021">
    <property type="protein sequence ID" value="TCD70448.1"/>
    <property type="molecule type" value="Genomic_DNA"/>
</dbReference>
<feature type="transmembrane region" description="Helical" evidence="9">
    <location>
        <begin position="681"/>
        <end position="701"/>
    </location>
</feature>
<organism evidence="11 12">
    <name type="scientific">Steccherinum ochraceum</name>
    <dbReference type="NCBI Taxonomy" id="92696"/>
    <lineage>
        <taxon>Eukaryota</taxon>
        <taxon>Fungi</taxon>
        <taxon>Dikarya</taxon>
        <taxon>Basidiomycota</taxon>
        <taxon>Agaricomycotina</taxon>
        <taxon>Agaricomycetes</taxon>
        <taxon>Polyporales</taxon>
        <taxon>Steccherinaceae</taxon>
        <taxon>Steccherinum</taxon>
    </lineage>
</organism>
<keyword evidence="6" id="KW-0406">Ion transport</keyword>
<evidence type="ECO:0000256" key="1">
    <source>
        <dbReference type="ARBA" id="ARBA00004127"/>
    </source>
</evidence>
<keyword evidence="4 9" id="KW-0812">Transmembrane</keyword>
<proteinExistence type="inferred from homology"/>
<comment type="caution">
    <text evidence="11">The sequence shown here is derived from an EMBL/GenBank/DDBJ whole genome shotgun (WGS) entry which is preliminary data.</text>
</comment>
<evidence type="ECO:0000256" key="7">
    <source>
        <dbReference type="ARBA" id="ARBA00023136"/>
    </source>
</evidence>
<dbReference type="OrthoDB" id="1699231at2759"/>
<evidence type="ECO:0000259" key="10">
    <source>
        <dbReference type="Pfam" id="PF01699"/>
    </source>
</evidence>
<feature type="transmembrane region" description="Helical" evidence="9">
    <location>
        <begin position="553"/>
        <end position="571"/>
    </location>
</feature>
<dbReference type="GO" id="GO:0015369">
    <property type="term" value="F:calcium:proton antiporter activity"/>
    <property type="evidence" value="ECO:0007669"/>
    <property type="project" value="UniProtKB-ARBA"/>
</dbReference>
<accession>A0A4R0S0F4</accession>
<dbReference type="PANTHER" id="PTHR31503:SF20">
    <property type="entry name" value="CA(2+)_H(+) EXCHANGER, PUTATIVE (EUROFUNG)-RELATED"/>
    <property type="match status" value="1"/>
</dbReference>
<feature type="compositionally biased region" description="Acidic residues" evidence="8">
    <location>
        <begin position="96"/>
        <end position="107"/>
    </location>
</feature>
<evidence type="ECO:0000256" key="2">
    <source>
        <dbReference type="ARBA" id="ARBA00008170"/>
    </source>
</evidence>
<evidence type="ECO:0000256" key="9">
    <source>
        <dbReference type="SAM" id="Phobius"/>
    </source>
</evidence>
<keyword evidence="5 9" id="KW-1133">Transmembrane helix</keyword>
<feature type="domain" description="Sodium/calcium exchanger membrane region" evidence="10">
    <location>
        <begin position="151"/>
        <end position="318"/>
    </location>
</feature>
<sequence>MISSATSPDRLAAYTFRNTPAASPPEYYPNQHRHRANTVDSSEYLARIPTNGSATSYSSTSDLVAHSSPRAQPPGFFAKFFGKRAKVRDAEKTSDGDDPGLEKDDELDGKKPKTRVCQGWQLVVLGSWLNVLIILIPASWVLQIATSDSHTLIFIFCVLSMIPLVRLHDFATTDLSIRLGGSKTGLLNASLANTVEIVVAIIALRKCELRVVQSTLIGTMLSKMLLVLGMCFFAGGLRFSEQGFDATATQIHSSLLSISVGAVIMPAAFHFALSYTDEDAVAAGTTLQKQKIDILQMSHGVAIVLIFIYGAYLLFQFWSHSHFFDDNAVPASDKLPASTGMVATRTMGSVHHRHQQSINPSPIDRIKAKASTASLRGNGTSTPDLSRSNTRSGARSTTPFGSRAYHESQGHKSRSSSEDSTEAMMMAAGGGGSHMKNPSLARNIDAFLISPYASTSQVTVSVSDVPHTAPIQGSTVRLVDPNPHSPSDFRHRRTTSLSTISGASDGRVSPVDEVIAAYLTNGGTEEAAKARRRQHQIVQSSMPYMEKPREPEMSWTLTLILLVFVTVLVAVNAEWLVDSMDHLSPFISKEWIGLILLPTVSAVAECFTAMNVSVKDQLSLSISVAVGSTIQTALFVIPFMVLLGWVLDKPLALLFDPFESLVLYISVNTMGYVVADGRSNWLEGVILVCLYVVIAVTFWFYPGSEFSSNLAVCSTSP</sequence>
<dbReference type="InterPro" id="IPR004837">
    <property type="entry name" value="NaCa_Exmemb"/>
</dbReference>
<dbReference type="InterPro" id="IPR044880">
    <property type="entry name" value="NCX_ion-bd_dom_sf"/>
</dbReference>
<keyword evidence="7 9" id="KW-0472">Membrane</keyword>
<feature type="region of interest" description="Disordered" evidence="8">
    <location>
        <begin position="372"/>
        <end position="422"/>
    </location>
</feature>
<evidence type="ECO:0000256" key="5">
    <source>
        <dbReference type="ARBA" id="ARBA00022989"/>
    </source>
</evidence>
<reference evidence="11 12" key="1">
    <citation type="submission" date="2018-11" db="EMBL/GenBank/DDBJ databases">
        <title>Genome assembly of Steccherinum ochraceum LE-BIN_3174, the white-rot fungus of the Steccherinaceae family (The Residual Polyporoid clade, Polyporales, Basidiomycota).</title>
        <authorList>
            <person name="Fedorova T.V."/>
            <person name="Glazunova O.A."/>
            <person name="Landesman E.O."/>
            <person name="Moiseenko K.V."/>
            <person name="Psurtseva N.V."/>
            <person name="Savinova O.S."/>
            <person name="Shakhova N.V."/>
            <person name="Tyazhelova T.V."/>
            <person name="Vasina D.V."/>
        </authorList>
    </citation>
    <scope>NUCLEOTIDE SEQUENCE [LARGE SCALE GENOMIC DNA]</scope>
    <source>
        <strain evidence="11 12">LE-BIN_3174</strain>
    </source>
</reference>
<gene>
    <name evidence="11" type="ORF">EIP91_003529</name>
</gene>
<feature type="transmembrane region" description="Helical" evidence="9">
    <location>
        <begin position="120"/>
        <end position="143"/>
    </location>
</feature>
<feature type="transmembrane region" description="Helical" evidence="9">
    <location>
        <begin position="294"/>
        <end position="315"/>
    </location>
</feature>
<comment type="subcellular location">
    <subcellularLocation>
        <location evidence="1">Endomembrane system</location>
        <topology evidence="1">Multi-pass membrane protein</topology>
    </subcellularLocation>
</comment>
<feature type="region of interest" description="Disordered" evidence="8">
    <location>
        <begin position="474"/>
        <end position="505"/>
    </location>
</feature>
<evidence type="ECO:0000313" key="11">
    <source>
        <dbReference type="EMBL" id="TCD70448.1"/>
    </source>
</evidence>
<dbReference type="Gene3D" id="1.20.1420.30">
    <property type="entry name" value="NCX, central ion-binding region"/>
    <property type="match status" value="2"/>
</dbReference>
<feature type="transmembrane region" description="Helical" evidence="9">
    <location>
        <begin position="186"/>
        <end position="204"/>
    </location>
</feature>
<feature type="transmembrane region" description="Helical" evidence="9">
    <location>
        <begin position="251"/>
        <end position="274"/>
    </location>
</feature>
<dbReference type="InterPro" id="IPR004713">
    <property type="entry name" value="CaH_exchang"/>
</dbReference>
<keyword evidence="12" id="KW-1185">Reference proteome</keyword>
<dbReference type="GO" id="GO:0012505">
    <property type="term" value="C:endomembrane system"/>
    <property type="evidence" value="ECO:0007669"/>
    <property type="project" value="UniProtKB-SubCell"/>
</dbReference>
<dbReference type="PANTHER" id="PTHR31503">
    <property type="entry name" value="VACUOLAR CALCIUM ION TRANSPORTER"/>
    <property type="match status" value="1"/>
</dbReference>